<evidence type="ECO:0000256" key="3">
    <source>
        <dbReference type="ARBA" id="ARBA00023180"/>
    </source>
</evidence>
<dbReference type="Pfam" id="PF01453">
    <property type="entry name" value="B_lectin"/>
    <property type="match status" value="1"/>
</dbReference>
<dbReference type="Proteomes" id="UP000236291">
    <property type="component" value="Unassembled WGS sequence"/>
</dbReference>
<keyword evidence="5" id="KW-0675">Receptor</keyword>
<gene>
    <name evidence="5" type="ORF">L195_g053185</name>
</gene>
<dbReference type="PROSITE" id="PS50927">
    <property type="entry name" value="BULB_LECTIN"/>
    <property type="match status" value="1"/>
</dbReference>
<dbReference type="SMART" id="SM00108">
    <property type="entry name" value="B_lectin"/>
    <property type="match status" value="1"/>
</dbReference>
<keyword evidence="5" id="KW-0418">Kinase</keyword>
<feature type="domain" description="Bulb-type lectin" evidence="4">
    <location>
        <begin position="1"/>
        <end position="111"/>
    </location>
</feature>
<dbReference type="InterPro" id="IPR001480">
    <property type="entry name" value="Bulb-type_lectin_dom"/>
</dbReference>
<name>A0A2K3K979_TRIPR</name>
<keyword evidence="5" id="KW-0808">Transferase</keyword>
<dbReference type="Gene3D" id="2.90.10.10">
    <property type="entry name" value="Bulb-type lectin domain"/>
    <property type="match status" value="1"/>
</dbReference>
<dbReference type="PANTHER" id="PTHR32444">
    <property type="entry name" value="BULB-TYPE LECTIN DOMAIN-CONTAINING PROTEIN"/>
    <property type="match status" value="1"/>
</dbReference>
<dbReference type="AlphaFoldDB" id="A0A2K3K979"/>
<accession>A0A2K3K979</accession>
<evidence type="ECO:0000313" key="5">
    <source>
        <dbReference type="EMBL" id="PNX62822.1"/>
    </source>
</evidence>
<reference evidence="5 6" key="1">
    <citation type="journal article" date="2014" name="Am. J. Bot.">
        <title>Genome assembly and annotation for red clover (Trifolium pratense; Fabaceae).</title>
        <authorList>
            <person name="Istvanek J."/>
            <person name="Jaros M."/>
            <person name="Krenek A."/>
            <person name="Repkova J."/>
        </authorList>
    </citation>
    <scope>NUCLEOTIDE SEQUENCE [LARGE SCALE GENOMIC DNA]</scope>
    <source>
        <strain evidence="6">cv. Tatra</strain>
        <tissue evidence="5">Young leaves</tissue>
    </source>
</reference>
<keyword evidence="5" id="KW-0430">Lectin</keyword>
<feature type="non-terminal residue" evidence="5">
    <location>
        <position position="1"/>
    </location>
</feature>
<evidence type="ECO:0000259" key="4">
    <source>
        <dbReference type="PROSITE" id="PS50927"/>
    </source>
</evidence>
<protein>
    <submittedName>
        <fullName evidence="5">G-type lectin S-receptor-like serine/threonine-protein kinase</fullName>
    </submittedName>
</protein>
<keyword evidence="3" id="KW-0325">Glycoprotein</keyword>
<proteinExistence type="predicted"/>
<keyword evidence="1" id="KW-0732">Signal</keyword>
<comment type="caution">
    <text evidence="5">The sequence shown here is derived from an EMBL/GenBank/DDBJ whole genome shotgun (WGS) entry which is preliminary data.</text>
</comment>
<organism evidence="5 6">
    <name type="scientific">Trifolium pratense</name>
    <name type="common">Red clover</name>
    <dbReference type="NCBI Taxonomy" id="57577"/>
    <lineage>
        <taxon>Eukaryota</taxon>
        <taxon>Viridiplantae</taxon>
        <taxon>Streptophyta</taxon>
        <taxon>Embryophyta</taxon>
        <taxon>Tracheophyta</taxon>
        <taxon>Spermatophyta</taxon>
        <taxon>Magnoliopsida</taxon>
        <taxon>eudicotyledons</taxon>
        <taxon>Gunneridae</taxon>
        <taxon>Pentapetalae</taxon>
        <taxon>rosids</taxon>
        <taxon>fabids</taxon>
        <taxon>Fabales</taxon>
        <taxon>Fabaceae</taxon>
        <taxon>Papilionoideae</taxon>
        <taxon>50 kb inversion clade</taxon>
        <taxon>NPAAA clade</taxon>
        <taxon>Hologalegina</taxon>
        <taxon>IRL clade</taxon>
        <taxon>Trifolieae</taxon>
        <taxon>Trifolium</taxon>
    </lineage>
</organism>
<dbReference type="STRING" id="57577.A0A2K3K979"/>
<dbReference type="GO" id="GO:0016301">
    <property type="term" value="F:kinase activity"/>
    <property type="evidence" value="ECO:0007669"/>
    <property type="project" value="UniProtKB-KW"/>
</dbReference>
<dbReference type="GO" id="GO:0030246">
    <property type="term" value="F:carbohydrate binding"/>
    <property type="evidence" value="ECO:0007669"/>
    <property type="project" value="UniProtKB-KW"/>
</dbReference>
<evidence type="ECO:0000256" key="2">
    <source>
        <dbReference type="ARBA" id="ARBA00023157"/>
    </source>
</evidence>
<dbReference type="InterPro" id="IPR036426">
    <property type="entry name" value="Bulb-type_lectin_dom_sf"/>
</dbReference>
<evidence type="ECO:0000313" key="6">
    <source>
        <dbReference type="Proteomes" id="UP000236291"/>
    </source>
</evidence>
<dbReference type="PANTHER" id="PTHR32444:SF183">
    <property type="entry name" value="APPLE DOMAIN-CONTAINING PROTEIN"/>
    <property type="match status" value="1"/>
</dbReference>
<evidence type="ECO:0000256" key="1">
    <source>
        <dbReference type="ARBA" id="ARBA00022729"/>
    </source>
</evidence>
<reference evidence="5 6" key="2">
    <citation type="journal article" date="2017" name="Front. Plant Sci.">
        <title>Gene Classification and Mining of Molecular Markers Useful in Red Clover (Trifolium pratense) Breeding.</title>
        <authorList>
            <person name="Istvanek J."/>
            <person name="Dluhosova J."/>
            <person name="Dluhos P."/>
            <person name="Patkova L."/>
            <person name="Nedelnik J."/>
            <person name="Repkova J."/>
        </authorList>
    </citation>
    <scope>NUCLEOTIDE SEQUENCE [LARGE SCALE GENOMIC DNA]</scope>
    <source>
        <strain evidence="6">cv. Tatra</strain>
        <tissue evidence="5">Young leaves</tissue>
    </source>
</reference>
<dbReference type="CDD" id="cd00028">
    <property type="entry name" value="B_lectin"/>
    <property type="match status" value="1"/>
</dbReference>
<dbReference type="EMBL" id="ASHM01088680">
    <property type="protein sequence ID" value="PNX62822.1"/>
    <property type="molecule type" value="Genomic_DNA"/>
</dbReference>
<sequence length="201" mass="22847">DGSTLVSKDGIFELGFFNLGDSTNRYVGIWYKNIPVRRVVWVANRDNPIKDNSSKLIISRDGNLLLLNQNQTLLWATNTTTKVGWDKKRGLARNITAWKNWDDPSSGEFASAMILTPNPESFMLKDSTKFFRTGPWTGSRSSGIIGFQQNPIYDYEFVNNEDENPKYGVFTKPYRKIAVMHTMFAAQMGNVHLMHRPCASV</sequence>
<dbReference type="SUPFAM" id="SSF51110">
    <property type="entry name" value="alpha-D-mannose-specific plant lectins"/>
    <property type="match status" value="1"/>
</dbReference>
<keyword evidence="2" id="KW-1015">Disulfide bond</keyword>